<comment type="function">
    <text evidence="7">May play the central regulatory role in sporulation. It may be an element of the effector pathway responsible for the activation of sporulation genes in response to nutritional stress. Spo0A may act in concert with spo0H (a sigma factor) to control the expression of some genes that are critical to the sporulation process.</text>
</comment>
<reference evidence="12 13" key="1">
    <citation type="submission" date="2018-08" db="EMBL/GenBank/DDBJ databases">
        <title>A genome reference for cultivated species of the human gut microbiota.</title>
        <authorList>
            <person name="Zou Y."/>
            <person name="Xue W."/>
            <person name="Luo G."/>
        </authorList>
    </citation>
    <scope>NUCLEOTIDE SEQUENCE [LARGE SCALE GENOMIC DNA]</scope>
    <source>
        <strain evidence="12 13">AF28-26</strain>
    </source>
</reference>
<evidence type="ECO:0000256" key="2">
    <source>
        <dbReference type="ARBA" id="ARBA00022553"/>
    </source>
</evidence>
<evidence type="ECO:0000259" key="10">
    <source>
        <dbReference type="PROSITE" id="PS50110"/>
    </source>
</evidence>
<dbReference type="PANTHER" id="PTHR48111:SF1">
    <property type="entry name" value="TWO-COMPONENT RESPONSE REGULATOR ORR33"/>
    <property type="match status" value="1"/>
</dbReference>
<dbReference type="PANTHER" id="PTHR48111">
    <property type="entry name" value="REGULATOR OF RPOS"/>
    <property type="match status" value="1"/>
</dbReference>
<sequence length="229" mass="25772">MIKCSAGKRDTVVEILIVEDDPNIARTIEVTTSLVGYECRVCGDGAAAVREALEHDYDLVLLDVMLPGMDGFEVIQKIQSKGTPVIFLTALQDVTDKVKGLRLGAEDYIVKPFEAVELLARIEVVLRRSHKGRVQIVYDDITIDMDRHLVTKAGEPVALTPKEFSLLAFFMENVDVAVTRERLLAAVWGYEFQGESRTVDIHVQQLRKKLDLSRRLITISKLGYRLESR</sequence>
<evidence type="ECO:0000256" key="4">
    <source>
        <dbReference type="ARBA" id="ARBA00023015"/>
    </source>
</evidence>
<dbReference type="CDD" id="cd17574">
    <property type="entry name" value="REC_OmpR"/>
    <property type="match status" value="1"/>
</dbReference>
<dbReference type="PROSITE" id="PS51755">
    <property type="entry name" value="OMPR_PHOB"/>
    <property type="match status" value="1"/>
</dbReference>
<dbReference type="GO" id="GO:0005829">
    <property type="term" value="C:cytosol"/>
    <property type="evidence" value="ECO:0007669"/>
    <property type="project" value="TreeGrafter"/>
</dbReference>
<organism evidence="12 13">
    <name type="scientific">[Clostridium] leptum</name>
    <dbReference type="NCBI Taxonomy" id="1535"/>
    <lineage>
        <taxon>Bacteria</taxon>
        <taxon>Bacillati</taxon>
        <taxon>Bacillota</taxon>
        <taxon>Clostridia</taxon>
        <taxon>Eubacteriales</taxon>
        <taxon>Oscillospiraceae</taxon>
        <taxon>Oscillospiraceae incertae sedis</taxon>
    </lineage>
</organism>
<keyword evidence="5 9" id="KW-0238">DNA-binding</keyword>
<dbReference type="InterPro" id="IPR001867">
    <property type="entry name" value="OmpR/PhoB-type_DNA-bd"/>
</dbReference>
<feature type="domain" description="OmpR/PhoB-type" evidence="11">
    <location>
        <begin position="133"/>
        <end position="228"/>
    </location>
</feature>
<dbReference type="InterPro" id="IPR011006">
    <property type="entry name" value="CheY-like_superfamily"/>
</dbReference>
<keyword evidence="2 8" id="KW-0597">Phosphoprotein</keyword>
<evidence type="ECO:0000313" key="13">
    <source>
        <dbReference type="Proteomes" id="UP000284751"/>
    </source>
</evidence>
<dbReference type="InterPro" id="IPR039420">
    <property type="entry name" value="WalR-like"/>
</dbReference>
<evidence type="ECO:0000256" key="6">
    <source>
        <dbReference type="ARBA" id="ARBA00023163"/>
    </source>
</evidence>
<evidence type="ECO:0000256" key="1">
    <source>
        <dbReference type="ARBA" id="ARBA00018672"/>
    </source>
</evidence>
<dbReference type="Pfam" id="PF00072">
    <property type="entry name" value="Response_reg"/>
    <property type="match status" value="1"/>
</dbReference>
<evidence type="ECO:0000256" key="7">
    <source>
        <dbReference type="ARBA" id="ARBA00024867"/>
    </source>
</evidence>
<dbReference type="SUPFAM" id="SSF52172">
    <property type="entry name" value="CheY-like"/>
    <property type="match status" value="1"/>
</dbReference>
<dbReference type="Pfam" id="PF00486">
    <property type="entry name" value="Trans_reg_C"/>
    <property type="match status" value="1"/>
</dbReference>
<comment type="caution">
    <text evidence="12">The sequence shown here is derived from an EMBL/GenBank/DDBJ whole genome shotgun (WGS) entry which is preliminary data.</text>
</comment>
<feature type="domain" description="Response regulatory" evidence="10">
    <location>
        <begin position="14"/>
        <end position="126"/>
    </location>
</feature>
<dbReference type="Gene3D" id="3.40.50.2300">
    <property type="match status" value="1"/>
</dbReference>
<dbReference type="InterPro" id="IPR001789">
    <property type="entry name" value="Sig_transdc_resp-reg_receiver"/>
</dbReference>
<evidence type="ECO:0000313" key="12">
    <source>
        <dbReference type="EMBL" id="RGQ41505.1"/>
    </source>
</evidence>
<proteinExistence type="predicted"/>
<dbReference type="FunFam" id="3.40.50.2300:FF:000001">
    <property type="entry name" value="DNA-binding response regulator PhoB"/>
    <property type="match status" value="1"/>
</dbReference>
<protein>
    <recommendedName>
        <fullName evidence="1">Stage 0 sporulation protein A homolog</fullName>
    </recommendedName>
</protein>
<evidence type="ECO:0000256" key="8">
    <source>
        <dbReference type="PROSITE-ProRule" id="PRU00169"/>
    </source>
</evidence>
<dbReference type="GO" id="GO:0000976">
    <property type="term" value="F:transcription cis-regulatory region binding"/>
    <property type="evidence" value="ECO:0007669"/>
    <property type="project" value="TreeGrafter"/>
</dbReference>
<evidence type="ECO:0000259" key="11">
    <source>
        <dbReference type="PROSITE" id="PS51755"/>
    </source>
</evidence>
<gene>
    <name evidence="12" type="ORF">DWY99_06115</name>
</gene>
<evidence type="ECO:0000256" key="9">
    <source>
        <dbReference type="PROSITE-ProRule" id="PRU01091"/>
    </source>
</evidence>
<evidence type="ECO:0000256" key="3">
    <source>
        <dbReference type="ARBA" id="ARBA00023012"/>
    </source>
</evidence>
<dbReference type="Gene3D" id="1.10.10.10">
    <property type="entry name" value="Winged helix-like DNA-binding domain superfamily/Winged helix DNA-binding domain"/>
    <property type="match status" value="1"/>
</dbReference>
<dbReference type="GO" id="GO:0032993">
    <property type="term" value="C:protein-DNA complex"/>
    <property type="evidence" value="ECO:0007669"/>
    <property type="project" value="TreeGrafter"/>
</dbReference>
<keyword evidence="6" id="KW-0804">Transcription</keyword>
<dbReference type="SMART" id="SM00448">
    <property type="entry name" value="REC"/>
    <property type="match status" value="1"/>
</dbReference>
<keyword evidence="4" id="KW-0805">Transcription regulation</keyword>
<dbReference type="CDD" id="cd00383">
    <property type="entry name" value="trans_reg_C"/>
    <property type="match status" value="1"/>
</dbReference>
<evidence type="ECO:0000256" key="5">
    <source>
        <dbReference type="ARBA" id="ARBA00023125"/>
    </source>
</evidence>
<dbReference type="SMART" id="SM00862">
    <property type="entry name" value="Trans_reg_C"/>
    <property type="match status" value="1"/>
</dbReference>
<dbReference type="Proteomes" id="UP000284751">
    <property type="component" value="Unassembled WGS sequence"/>
</dbReference>
<dbReference type="GO" id="GO:0006355">
    <property type="term" value="P:regulation of DNA-templated transcription"/>
    <property type="evidence" value="ECO:0007669"/>
    <property type="project" value="InterPro"/>
</dbReference>
<dbReference type="EMBL" id="QRTC01000018">
    <property type="protein sequence ID" value="RGQ41505.1"/>
    <property type="molecule type" value="Genomic_DNA"/>
</dbReference>
<dbReference type="GO" id="GO:0000156">
    <property type="term" value="F:phosphorelay response regulator activity"/>
    <property type="evidence" value="ECO:0007669"/>
    <property type="project" value="TreeGrafter"/>
</dbReference>
<name>A0A412AY56_9FIRM</name>
<keyword evidence="3" id="KW-0902">Two-component regulatory system</keyword>
<feature type="modified residue" description="4-aspartylphosphate" evidence="8">
    <location>
        <position position="63"/>
    </location>
</feature>
<dbReference type="Gene3D" id="6.10.250.690">
    <property type="match status" value="1"/>
</dbReference>
<accession>A0A412AY56</accession>
<dbReference type="InterPro" id="IPR036388">
    <property type="entry name" value="WH-like_DNA-bd_sf"/>
</dbReference>
<dbReference type="AlphaFoldDB" id="A0A412AY56"/>
<feature type="DNA-binding region" description="OmpR/PhoB-type" evidence="9">
    <location>
        <begin position="133"/>
        <end position="228"/>
    </location>
</feature>
<dbReference type="PROSITE" id="PS50110">
    <property type="entry name" value="RESPONSE_REGULATORY"/>
    <property type="match status" value="1"/>
</dbReference>